<evidence type="ECO:0000313" key="15">
    <source>
        <dbReference type="EMBL" id="KAH0817674.1"/>
    </source>
</evidence>
<dbReference type="Pfam" id="PF03645">
    <property type="entry name" value="Tctex-1"/>
    <property type="match status" value="1"/>
</dbReference>
<dbReference type="GO" id="GO:0006950">
    <property type="term" value="P:response to stress"/>
    <property type="evidence" value="ECO:0007669"/>
    <property type="project" value="UniProtKB-ARBA"/>
</dbReference>
<evidence type="ECO:0000256" key="2">
    <source>
        <dbReference type="ARBA" id="ARBA00004477"/>
    </source>
</evidence>
<evidence type="ECO:0000256" key="5">
    <source>
        <dbReference type="ARBA" id="ARBA00022490"/>
    </source>
</evidence>
<accession>A0A8J6LCV9</accession>
<keyword evidence="7" id="KW-0493">Microtubule</keyword>
<dbReference type="GO" id="GO:0030286">
    <property type="term" value="C:dynein complex"/>
    <property type="evidence" value="ECO:0007669"/>
    <property type="project" value="UniProtKB-KW"/>
</dbReference>
<feature type="transmembrane region" description="Helical" evidence="14">
    <location>
        <begin position="153"/>
        <end position="183"/>
    </location>
</feature>
<proteinExistence type="inferred from homology"/>
<dbReference type="PANTHER" id="PTHR11009">
    <property type="entry name" value="DER1-LIKE PROTEIN, DERLIN"/>
    <property type="match status" value="1"/>
</dbReference>
<dbReference type="FunFam" id="3.30.1140.40:FF:000001">
    <property type="entry name" value="Dynein light chain Tctex-type 1"/>
    <property type="match status" value="1"/>
</dbReference>
<reference evidence="15" key="1">
    <citation type="journal article" date="2020" name="J Insects Food Feed">
        <title>The yellow mealworm (Tenebrio molitor) genome: a resource for the emerging insects as food and feed industry.</title>
        <authorList>
            <person name="Eriksson T."/>
            <person name="Andere A."/>
            <person name="Kelstrup H."/>
            <person name="Emery V."/>
            <person name="Picard C."/>
        </authorList>
    </citation>
    <scope>NUCLEOTIDE SEQUENCE</scope>
    <source>
        <strain evidence="15">Stoneville</strain>
        <tissue evidence="15">Whole head</tissue>
    </source>
</reference>
<comment type="caution">
    <text evidence="15">The sequence shown here is derived from an EMBL/GenBank/DDBJ whole genome shotgun (WGS) entry which is preliminary data.</text>
</comment>
<dbReference type="InterPro" id="IPR035952">
    <property type="entry name" value="Rhomboid-like_sf"/>
</dbReference>
<comment type="similarity">
    <text evidence="4 14">Belongs to the derlin family.</text>
</comment>
<dbReference type="InterPro" id="IPR038586">
    <property type="entry name" value="Tctex-1-like_sf"/>
</dbReference>
<keyword evidence="8 14" id="KW-0256">Endoplasmic reticulum</keyword>
<keyword evidence="16" id="KW-1185">Reference proteome</keyword>
<evidence type="ECO:0000256" key="8">
    <source>
        <dbReference type="ARBA" id="ARBA00022824"/>
    </source>
</evidence>
<evidence type="ECO:0000256" key="3">
    <source>
        <dbReference type="ARBA" id="ARBA00005361"/>
    </source>
</evidence>
<feature type="transmembrane region" description="Helical" evidence="14">
    <location>
        <begin position="54"/>
        <end position="79"/>
    </location>
</feature>
<protein>
    <recommendedName>
        <fullName evidence="14">Derlin</fullName>
    </recommendedName>
</protein>
<keyword evidence="11 14" id="KW-0472">Membrane</keyword>
<reference evidence="15" key="2">
    <citation type="submission" date="2021-08" db="EMBL/GenBank/DDBJ databases">
        <authorList>
            <person name="Eriksson T."/>
        </authorList>
    </citation>
    <scope>NUCLEOTIDE SEQUENCE</scope>
    <source>
        <strain evidence="15">Stoneville</strain>
        <tissue evidence="15">Whole head</tissue>
    </source>
</reference>
<keyword evidence="12" id="KW-0505">Motor protein</keyword>
<comment type="function">
    <text evidence="14">May be involved in the degradation of misfolded endoplasmic reticulum (ER) luminal proteins.</text>
</comment>
<feature type="transmembrane region" description="Helical" evidence="14">
    <location>
        <begin position="99"/>
        <end position="132"/>
    </location>
</feature>
<dbReference type="GO" id="GO:0005789">
    <property type="term" value="C:endoplasmic reticulum membrane"/>
    <property type="evidence" value="ECO:0007669"/>
    <property type="project" value="UniProtKB-SubCell"/>
</dbReference>
<keyword evidence="10" id="KW-0243">Dynein</keyword>
<keyword evidence="13" id="KW-0206">Cytoskeleton</keyword>
<evidence type="ECO:0000313" key="16">
    <source>
        <dbReference type="Proteomes" id="UP000719412"/>
    </source>
</evidence>
<dbReference type="Gene3D" id="3.30.1140.40">
    <property type="entry name" value="Tctex-1"/>
    <property type="match status" value="1"/>
</dbReference>
<evidence type="ECO:0000256" key="6">
    <source>
        <dbReference type="ARBA" id="ARBA00022692"/>
    </source>
</evidence>
<gene>
    <name evidence="15" type="ORF">GEV33_005117</name>
</gene>
<dbReference type="Pfam" id="PF04511">
    <property type="entry name" value="DER1"/>
    <property type="match status" value="1"/>
</dbReference>
<name>A0A8J6LCV9_TENMO</name>
<keyword evidence="5" id="KW-0963">Cytoplasm</keyword>
<feature type="transmembrane region" description="Helical" evidence="14">
    <location>
        <begin position="15"/>
        <end position="33"/>
    </location>
</feature>
<dbReference type="SUPFAM" id="SSF144091">
    <property type="entry name" value="Rhomboid-like"/>
    <property type="match status" value="1"/>
</dbReference>
<dbReference type="Proteomes" id="UP000719412">
    <property type="component" value="Unassembled WGS sequence"/>
</dbReference>
<evidence type="ECO:0000256" key="10">
    <source>
        <dbReference type="ARBA" id="ARBA00023017"/>
    </source>
</evidence>
<keyword evidence="6 14" id="KW-0812">Transmembrane</keyword>
<dbReference type="InterPro" id="IPR007599">
    <property type="entry name" value="DER1"/>
</dbReference>
<evidence type="ECO:0000256" key="1">
    <source>
        <dbReference type="ARBA" id="ARBA00004245"/>
    </source>
</evidence>
<dbReference type="EMBL" id="JABDTM020019023">
    <property type="protein sequence ID" value="KAH0817674.1"/>
    <property type="molecule type" value="Genomic_DNA"/>
</dbReference>
<dbReference type="CDD" id="cd21462">
    <property type="entry name" value="DLC-like_DYNLT1"/>
    <property type="match status" value="1"/>
</dbReference>
<sequence length="381" mass="43664">MSDFGDWFRNVPIFTRYWLSSTVGFTLLGRFGILKPQNLVLFYEPLKRFQIWRLVTSALYYPLNPSTGFHYLINLYFLYNYSRRLEEGVYAGRPADYCFLLIFNWICCVIVGLLLEMPLLLDPMILSVLYIWCQLNKDTIVNFWFGTRFKAMYLPWVLLLFNMVISGNGVQELIGILIGHLYFFLMFKYPQELGGPALLQTPSILKQWFPDQIGGVHGFGSPPERPRPAQQQPRGLLFNLSICGSFQSRVLSVVLVVVSRIMEKSNQEVLDQDLQEEGQFVVDDVSKIIKDAIETVIGGNAYSQNKVNDWTTSVVECCTSELTKLMKPYKYIVTCTIMQKNGAGLHTASSCYWDNNTDGSCTVRWENKTMFCIVSVYGLAI</sequence>
<evidence type="ECO:0000256" key="9">
    <source>
        <dbReference type="ARBA" id="ARBA00022989"/>
    </source>
</evidence>
<evidence type="ECO:0000256" key="13">
    <source>
        <dbReference type="ARBA" id="ARBA00023212"/>
    </source>
</evidence>
<evidence type="ECO:0000256" key="4">
    <source>
        <dbReference type="ARBA" id="ARBA00008917"/>
    </source>
</evidence>
<keyword evidence="9 14" id="KW-1133">Transmembrane helix</keyword>
<comment type="similarity">
    <text evidence="3">Belongs to the dynein light chain Tctex-type family.</text>
</comment>
<dbReference type="GO" id="GO:0005874">
    <property type="term" value="C:microtubule"/>
    <property type="evidence" value="ECO:0007669"/>
    <property type="project" value="UniProtKB-KW"/>
</dbReference>
<evidence type="ECO:0000256" key="11">
    <source>
        <dbReference type="ARBA" id="ARBA00023136"/>
    </source>
</evidence>
<evidence type="ECO:0000256" key="12">
    <source>
        <dbReference type="ARBA" id="ARBA00023175"/>
    </source>
</evidence>
<organism evidence="15 16">
    <name type="scientific">Tenebrio molitor</name>
    <name type="common">Yellow mealworm beetle</name>
    <dbReference type="NCBI Taxonomy" id="7067"/>
    <lineage>
        <taxon>Eukaryota</taxon>
        <taxon>Metazoa</taxon>
        <taxon>Ecdysozoa</taxon>
        <taxon>Arthropoda</taxon>
        <taxon>Hexapoda</taxon>
        <taxon>Insecta</taxon>
        <taxon>Pterygota</taxon>
        <taxon>Neoptera</taxon>
        <taxon>Endopterygota</taxon>
        <taxon>Coleoptera</taxon>
        <taxon>Polyphaga</taxon>
        <taxon>Cucujiformia</taxon>
        <taxon>Tenebrionidae</taxon>
        <taxon>Tenebrio</taxon>
    </lineage>
</organism>
<dbReference type="InterPro" id="IPR005334">
    <property type="entry name" value="Tctex-1-like"/>
</dbReference>
<evidence type="ECO:0000256" key="14">
    <source>
        <dbReference type="RuleBase" id="RU363059"/>
    </source>
</evidence>
<comment type="subcellular location">
    <subcellularLocation>
        <location evidence="1">Cytoplasm</location>
        <location evidence="1">Cytoskeleton</location>
    </subcellularLocation>
    <subcellularLocation>
        <location evidence="2 14">Endoplasmic reticulum membrane</location>
        <topology evidence="2 14">Multi-pass membrane protein</topology>
    </subcellularLocation>
</comment>
<evidence type="ECO:0000256" key="7">
    <source>
        <dbReference type="ARBA" id="ARBA00022701"/>
    </source>
</evidence>
<dbReference type="AlphaFoldDB" id="A0A8J6LCV9"/>